<dbReference type="GO" id="GO:0005886">
    <property type="term" value="C:plasma membrane"/>
    <property type="evidence" value="ECO:0007669"/>
    <property type="project" value="UniProtKB-SubCell"/>
</dbReference>
<keyword evidence="3" id="KW-1003">Cell membrane</keyword>
<reference evidence="10 12" key="3">
    <citation type="submission" date="2020-11" db="EMBL/GenBank/DDBJ databases">
        <title>Closed and high quality bacterial genomes of the OMM12 community.</title>
        <authorList>
            <person name="Marbouty M."/>
            <person name="Lamy-Besnier Q."/>
            <person name="Debarbieux L."/>
            <person name="Koszul R."/>
        </authorList>
    </citation>
    <scope>NUCLEOTIDE SEQUENCE [LARGE SCALE GENOMIC DNA]</scope>
    <source>
        <strain evidence="10 12">KB18</strain>
    </source>
</reference>
<evidence type="ECO:0000259" key="8">
    <source>
        <dbReference type="PROSITE" id="PS50928"/>
    </source>
</evidence>
<dbReference type="SUPFAM" id="SSF161098">
    <property type="entry name" value="MetI-like"/>
    <property type="match status" value="1"/>
</dbReference>
<feature type="transmembrane region" description="Helical" evidence="7">
    <location>
        <begin position="214"/>
        <end position="238"/>
    </location>
</feature>
<dbReference type="Proteomes" id="UP000596035">
    <property type="component" value="Chromosome"/>
</dbReference>
<dbReference type="EMBL" id="CP021422">
    <property type="protein sequence ID" value="ASB41292.1"/>
    <property type="molecule type" value="Genomic_DNA"/>
</dbReference>
<reference evidence="11" key="2">
    <citation type="submission" date="2017-05" db="EMBL/GenBank/DDBJ databases">
        <title>Improved OligoMM genomes.</title>
        <authorList>
            <person name="Garzetti D."/>
        </authorList>
    </citation>
    <scope>NUCLEOTIDE SEQUENCE [LARGE SCALE GENOMIC DNA]</scope>
    <source>
        <strain evidence="11">KB18</strain>
    </source>
</reference>
<evidence type="ECO:0000313" key="9">
    <source>
        <dbReference type="EMBL" id="ASB41292.1"/>
    </source>
</evidence>
<dbReference type="PROSITE" id="PS50928">
    <property type="entry name" value="ABC_TM1"/>
    <property type="match status" value="1"/>
</dbReference>
<dbReference type="Pfam" id="PF00528">
    <property type="entry name" value="BPD_transp_1"/>
    <property type="match status" value="1"/>
</dbReference>
<evidence type="ECO:0000313" key="10">
    <source>
        <dbReference type="EMBL" id="QQR30560.1"/>
    </source>
</evidence>
<evidence type="ECO:0000256" key="1">
    <source>
        <dbReference type="ARBA" id="ARBA00004651"/>
    </source>
</evidence>
<feature type="transmembrane region" description="Helical" evidence="7">
    <location>
        <begin position="80"/>
        <end position="106"/>
    </location>
</feature>
<dbReference type="CDD" id="cd06261">
    <property type="entry name" value="TM_PBP2"/>
    <property type="match status" value="1"/>
</dbReference>
<feature type="transmembrane region" description="Helical" evidence="7">
    <location>
        <begin position="279"/>
        <end position="299"/>
    </location>
</feature>
<dbReference type="RefSeq" id="WP_066540482.1">
    <property type="nucleotide sequence ID" value="NZ_CAQHGX010000012.1"/>
</dbReference>
<dbReference type="KEGG" id="amur:ADH66_11870"/>
<feature type="transmembrane region" description="Helical" evidence="7">
    <location>
        <begin position="127"/>
        <end position="147"/>
    </location>
</feature>
<evidence type="ECO:0000256" key="5">
    <source>
        <dbReference type="ARBA" id="ARBA00022989"/>
    </source>
</evidence>
<gene>
    <name evidence="9" type="ORF">ADH66_11870</name>
    <name evidence="10" type="ORF">I5Q82_02180</name>
</gene>
<evidence type="ECO:0000256" key="6">
    <source>
        <dbReference type="ARBA" id="ARBA00023136"/>
    </source>
</evidence>
<feature type="transmembrane region" description="Helical" evidence="7">
    <location>
        <begin position="20"/>
        <end position="39"/>
    </location>
</feature>
<keyword evidence="4 7" id="KW-0812">Transmembrane</keyword>
<evidence type="ECO:0000313" key="11">
    <source>
        <dbReference type="Proteomes" id="UP000196710"/>
    </source>
</evidence>
<dbReference type="Gene3D" id="1.10.3720.10">
    <property type="entry name" value="MetI-like"/>
    <property type="match status" value="1"/>
</dbReference>
<reference evidence="9" key="1">
    <citation type="journal article" date="2017" name="Genome Announc.">
        <title>High-Quality Whole-Genome Sequences of the Oligo-Mouse-Microbiota Bacterial Community.</title>
        <authorList>
            <person name="Garzetti D."/>
            <person name="Brugiroux S."/>
            <person name="Bunk B."/>
            <person name="Pukall R."/>
            <person name="McCoy K.D."/>
            <person name="Macpherson A.J."/>
            <person name="Stecher B."/>
        </authorList>
    </citation>
    <scope>NUCLEOTIDE SEQUENCE</scope>
    <source>
        <strain evidence="9">KB18</strain>
    </source>
</reference>
<comment type="subcellular location">
    <subcellularLocation>
        <location evidence="1 7">Cell membrane</location>
        <topology evidence="1 7">Multi-pass membrane protein</topology>
    </subcellularLocation>
</comment>
<comment type="similarity">
    <text evidence="7">Belongs to the binding-protein-dependent transport system permease family.</text>
</comment>
<keyword evidence="6 7" id="KW-0472">Membrane</keyword>
<dbReference type="EMBL" id="CP065321">
    <property type="protein sequence ID" value="QQR30560.1"/>
    <property type="molecule type" value="Genomic_DNA"/>
</dbReference>
<name>A0A1Z2XS73_9FIRM</name>
<keyword evidence="2 7" id="KW-0813">Transport</keyword>
<evidence type="ECO:0000256" key="2">
    <source>
        <dbReference type="ARBA" id="ARBA00022448"/>
    </source>
</evidence>
<keyword evidence="5 7" id="KW-1133">Transmembrane helix</keyword>
<accession>A0A1Z2XS73</accession>
<sequence>MNITQNHGRQGFAAYLRRRWQLYAMLLIPAFVVLLFNYVPLYGLTIAFKDFNPGEGIVDSPCVGLKWFKTAMVMPDFTSIVWNTFIIAVGKIVCGQIAAIIFALLLNEVANPVYKRIVQTVTYFPHFLSWVIIGGIFTDMLSTTGILNQFLGIFGIKPIFFLGSNQWFQPTMVILETWKEFGWGAIVYLAAMTNISPDLYEAAAMDGAGRLKSIWHITLPGISSIIVMLCVLNIGNILNAGFDQILVMYNPAVYRTGDVLDTFIYRQGLLDAQYSLSTAIGLFKSVIGLVLTLTANYLATRFTNYRVF</sequence>
<dbReference type="Proteomes" id="UP000196710">
    <property type="component" value="Chromosome"/>
</dbReference>
<dbReference type="PANTHER" id="PTHR43227">
    <property type="entry name" value="BLL4140 PROTEIN"/>
    <property type="match status" value="1"/>
</dbReference>
<dbReference type="GO" id="GO:0055085">
    <property type="term" value="P:transmembrane transport"/>
    <property type="evidence" value="ECO:0007669"/>
    <property type="project" value="InterPro"/>
</dbReference>
<evidence type="ECO:0000313" key="12">
    <source>
        <dbReference type="Proteomes" id="UP000596035"/>
    </source>
</evidence>
<evidence type="ECO:0000256" key="4">
    <source>
        <dbReference type="ARBA" id="ARBA00022692"/>
    </source>
</evidence>
<evidence type="ECO:0000256" key="3">
    <source>
        <dbReference type="ARBA" id="ARBA00022475"/>
    </source>
</evidence>
<proteinExistence type="inferred from homology"/>
<dbReference type="InterPro" id="IPR000515">
    <property type="entry name" value="MetI-like"/>
</dbReference>
<keyword evidence="11" id="KW-1185">Reference proteome</keyword>
<dbReference type="InterPro" id="IPR050809">
    <property type="entry name" value="UgpAE/MalFG_permease"/>
</dbReference>
<dbReference type="InterPro" id="IPR035906">
    <property type="entry name" value="MetI-like_sf"/>
</dbReference>
<organism evidence="10 12">
    <name type="scientific">Acutalibacter muris</name>
    <dbReference type="NCBI Taxonomy" id="1796620"/>
    <lineage>
        <taxon>Bacteria</taxon>
        <taxon>Bacillati</taxon>
        <taxon>Bacillota</taxon>
        <taxon>Clostridia</taxon>
        <taxon>Eubacteriales</taxon>
        <taxon>Acutalibacteraceae</taxon>
        <taxon>Acutalibacter</taxon>
    </lineage>
</organism>
<feature type="transmembrane region" description="Helical" evidence="7">
    <location>
        <begin position="181"/>
        <end position="202"/>
    </location>
</feature>
<evidence type="ECO:0000256" key="7">
    <source>
        <dbReference type="RuleBase" id="RU363032"/>
    </source>
</evidence>
<feature type="domain" description="ABC transmembrane type-1" evidence="8">
    <location>
        <begin position="81"/>
        <end position="295"/>
    </location>
</feature>
<protein>
    <submittedName>
        <fullName evidence="9">Protein lplB</fullName>
    </submittedName>
    <submittedName>
        <fullName evidence="10">Sugar ABC transporter permease</fullName>
    </submittedName>
</protein>
<dbReference type="AlphaFoldDB" id="A0A1Z2XS73"/>
<dbReference type="PANTHER" id="PTHR43227:SF11">
    <property type="entry name" value="BLL4140 PROTEIN"/>
    <property type="match status" value="1"/>
</dbReference>